<evidence type="ECO:0000313" key="2">
    <source>
        <dbReference type="EMBL" id="KAK0507758.1"/>
    </source>
</evidence>
<dbReference type="Gene3D" id="2.120.10.70">
    <property type="entry name" value="Fucose-specific lectin"/>
    <property type="match status" value="2"/>
</dbReference>
<proteinExistence type="inferred from homology"/>
<dbReference type="InterPro" id="IPR012475">
    <property type="entry name" value="Fungal_lectin"/>
</dbReference>
<comment type="similarity">
    <text evidence="1">Belongs to the fungal fucose-specific lectin family.</text>
</comment>
<comment type="caution">
    <text evidence="2">The sequence shown here is derived from an EMBL/GenBank/DDBJ whole genome shotgun (WGS) entry which is preliminary data.</text>
</comment>
<keyword evidence="3" id="KW-1185">Reference proteome</keyword>
<dbReference type="Proteomes" id="UP001166286">
    <property type="component" value="Unassembled WGS sequence"/>
</dbReference>
<reference evidence="2" key="1">
    <citation type="submission" date="2023-03" db="EMBL/GenBank/DDBJ databases">
        <title>Complete genome of Cladonia borealis.</title>
        <authorList>
            <person name="Park H."/>
        </authorList>
    </citation>
    <scope>NUCLEOTIDE SEQUENCE</scope>
    <source>
        <strain evidence="2">ANT050790</strain>
    </source>
</reference>
<name>A0AA39QU37_9LECA</name>
<protein>
    <recommendedName>
        <fullName evidence="4">Fucose-specific lectin</fullName>
    </recommendedName>
</protein>
<organism evidence="2 3">
    <name type="scientific">Cladonia borealis</name>
    <dbReference type="NCBI Taxonomy" id="184061"/>
    <lineage>
        <taxon>Eukaryota</taxon>
        <taxon>Fungi</taxon>
        <taxon>Dikarya</taxon>
        <taxon>Ascomycota</taxon>
        <taxon>Pezizomycotina</taxon>
        <taxon>Lecanoromycetes</taxon>
        <taxon>OSLEUM clade</taxon>
        <taxon>Lecanoromycetidae</taxon>
        <taxon>Lecanorales</taxon>
        <taxon>Lecanorineae</taxon>
        <taxon>Cladoniaceae</taxon>
        <taxon>Cladonia</taxon>
    </lineage>
</organism>
<gene>
    <name evidence="2" type="ORF">JMJ35_009647</name>
</gene>
<accession>A0AA39QU37</accession>
<dbReference type="AlphaFoldDB" id="A0AA39QU37"/>
<evidence type="ECO:0008006" key="4">
    <source>
        <dbReference type="Google" id="ProtNLM"/>
    </source>
</evidence>
<dbReference type="Pfam" id="PF07938">
    <property type="entry name" value="Fungal_lectin"/>
    <property type="match status" value="1"/>
</dbReference>
<evidence type="ECO:0000313" key="3">
    <source>
        <dbReference type="Proteomes" id="UP001166286"/>
    </source>
</evidence>
<sequence>MPIHLLPDSSITTMVMGGDVYAYAQTYDGDIYQFIGNVSNSSAFYGNRKKSHVIIERLSRDTPLPDAPKLFTPIAAVSFTDNLNQPMSEKYVFYLDDNNILHDQYDTGNGDYKDGTLAGLKIQCAHYSALAAVTIKGQYVYQMVVFFQAPTSDGAVKMVSFAGRHRTWALGPARLRDPPLYGTSLTAVPPRTGILGRGKVDAKNEGQPIYYLQLDNNAVGSGQGEAEPLPLSGYDRDDKPVSFSPHTSLTAVDNGYQLHLIYKSHSDQVKVIRIDPTQGLQKPDLFFHDVDVAPRSAIAGCLAPNTGLTTSIVIFYQALDPDTRKVFMSARVVYRSSTATADTKWIISEREVLGD</sequence>
<dbReference type="SUPFAM" id="SSF89372">
    <property type="entry name" value="Fucose-specific lectin"/>
    <property type="match status" value="1"/>
</dbReference>
<dbReference type="EMBL" id="JAFEKC020000022">
    <property type="protein sequence ID" value="KAK0507758.1"/>
    <property type="molecule type" value="Genomic_DNA"/>
</dbReference>
<evidence type="ECO:0000256" key="1">
    <source>
        <dbReference type="ARBA" id="ARBA00009042"/>
    </source>
</evidence>